<feature type="transmembrane region" description="Helical" evidence="7">
    <location>
        <begin position="695"/>
        <end position="714"/>
    </location>
</feature>
<dbReference type="PROSITE" id="PS50893">
    <property type="entry name" value="ABC_TRANSPORTER_2"/>
    <property type="match status" value="1"/>
</dbReference>
<dbReference type="AlphaFoldDB" id="A0A0U9HSE9"/>
<dbReference type="PROSITE" id="PS00211">
    <property type="entry name" value="ABC_TRANSPORTER_1"/>
    <property type="match status" value="1"/>
</dbReference>
<keyword evidence="3" id="KW-0547">Nucleotide-binding</keyword>
<dbReference type="InterPro" id="IPR047817">
    <property type="entry name" value="ABC2_TM_bact-type"/>
</dbReference>
<feature type="transmembrane region" description="Helical" evidence="7">
    <location>
        <begin position="572"/>
        <end position="594"/>
    </location>
</feature>
<evidence type="ECO:0000256" key="4">
    <source>
        <dbReference type="ARBA" id="ARBA00022840"/>
    </source>
</evidence>
<feature type="transmembrane region" description="Helical" evidence="7">
    <location>
        <begin position="635"/>
        <end position="654"/>
    </location>
</feature>
<sequence length="718" mass="80396">MPSKMHDNYAVYVDNVVKNYGNNEVLKQLCMKVEKGTIYGLLGASGCGKTTLLSCIVGRKNVDGGEIWVFGGKPGEPGSGVPGPRVGYMPQDVALVGEFTVKDAIYYFGRIFGMEESLISKRYRNLKALLELPPDDRFLKNCSGGQKRRISLAASLVHKPELLIMDEPTVGVDPVLRDGIWNHLVEITRKENTSVIITTHYIEECRQASKIGLMREGRLLAEESPDRLLTMFNTTTLEEVFLILSRRQEEGRLEQSLPIAGDQNKTIVDATHFTGSTASVATVSTFEITTGSTDVLTTKPKENRCKTNSSLSASRMKALLDKNWKQFYRNITGVIFLLTFPIIQSSIFMSTVGGNIKDIKLGIVNDESMTTSCPNFSPNGTAVPYDFSSCHFHNMSCRFLTYLDHPMIKKVPYHTVEEATEAVRHGEIVGVLYMSENFTSLAEERIEKGKDVDPDVLDLSQIKVWMDMSNRQIGATLQVKLVDLYIEFQNDLFNDCKFIPGLADLPINIDYYYGDQDEPYTVFMIPGSLVTIMFFMGAMMTSQIIIMDRHEGVWDRSIVAGVTSMEITVTHLVLQASIAVFQTVEMLIVIFVIYQQTYSGSILLIYIMVYLQGICGMCYGFWVSVISTDHSMANIVVTGAFLPMMMLSGMMWPIEGMPVALRIFAKCLPFTVAIESLRNVTKKGWPIDNFEVYDGLAISVLWAIFFGSLSLYLVKKKR</sequence>
<feature type="domain" description="ABC transmembrane type-2" evidence="9">
    <location>
        <begin position="489"/>
        <end position="717"/>
    </location>
</feature>
<evidence type="ECO:0000259" key="9">
    <source>
        <dbReference type="PROSITE" id="PS51012"/>
    </source>
</evidence>
<dbReference type="GO" id="GO:0005524">
    <property type="term" value="F:ATP binding"/>
    <property type="evidence" value="ECO:0007669"/>
    <property type="project" value="UniProtKB-KW"/>
</dbReference>
<dbReference type="InterPro" id="IPR003439">
    <property type="entry name" value="ABC_transporter-like_ATP-bd"/>
</dbReference>
<keyword evidence="6 7" id="KW-0472">Membrane</keyword>
<evidence type="ECO:0000313" key="10">
    <source>
        <dbReference type="EMBL" id="JAC88903.1"/>
    </source>
</evidence>
<dbReference type="GO" id="GO:0016887">
    <property type="term" value="F:ATP hydrolysis activity"/>
    <property type="evidence" value="ECO:0007669"/>
    <property type="project" value="InterPro"/>
</dbReference>
<organism evidence="10">
    <name type="scientific">Chrysomela populi</name>
    <name type="common">Poplar leaf beetle</name>
    <name type="synonym">Melasoma populi</name>
    <dbReference type="NCBI Taxonomy" id="154003"/>
    <lineage>
        <taxon>Eukaryota</taxon>
        <taxon>Metazoa</taxon>
        <taxon>Ecdysozoa</taxon>
        <taxon>Arthropoda</taxon>
        <taxon>Hexapoda</taxon>
        <taxon>Insecta</taxon>
        <taxon>Pterygota</taxon>
        <taxon>Neoptera</taxon>
        <taxon>Endopterygota</taxon>
        <taxon>Coleoptera</taxon>
        <taxon>Polyphaga</taxon>
        <taxon>Cucujiformia</taxon>
        <taxon>Chrysomeloidea</taxon>
        <taxon>Chrysomelidae</taxon>
        <taxon>Chrysomelinae</taxon>
        <taxon>Chrysomelini</taxon>
        <taxon>Chrysomela</taxon>
    </lineage>
</organism>
<dbReference type="InterPro" id="IPR003593">
    <property type="entry name" value="AAA+_ATPase"/>
</dbReference>
<dbReference type="InterPro" id="IPR017871">
    <property type="entry name" value="ABC_transporter-like_CS"/>
</dbReference>
<dbReference type="InterPro" id="IPR027417">
    <property type="entry name" value="P-loop_NTPase"/>
</dbReference>
<feature type="transmembrane region" description="Helical" evidence="7">
    <location>
        <begin position="600"/>
        <end position="623"/>
    </location>
</feature>
<evidence type="ECO:0000256" key="1">
    <source>
        <dbReference type="ARBA" id="ARBA00004141"/>
    </source>
</evidence>
<keyword evidence="4" id="KW-0067">ATP-binding</keyword>
<name>A0A0U9HSE9_CHRPP</name>
<dbReference type="Pfam" id="PF00005">
    <property type="entry name" value="ABC_tran"/>
    <property type="match status" value="1"/>
</dbReference>
<reference evidence="10" key="2">
    <citation type="submission" date="2016-01" db="EMBL/GenBank/DDBJ databases">
        <title>Tissue-specific transcript profiling for ABC transporters in the sequestering larvae of the phytophagous leaf beetle Chrysomela populi.</title>
        <authorList>
            <person name="Strauss A.S."/>
            <person name="Wang D."/>
            <person name="Stock M."/>
            <person name="Gretscher R.R."/>
            <person name="Groth M."/>
            <person name="Boland W."/>
            <person name="Burse A."/>
        </authorList>
    </citation>
    <scope>NUCLEOTIDE SEQUENCE</scope>
</reference>
<dbReference type="InterPro" id="IPR013525">
    <property type="entry name" value="ABC2_TM"/>
</dbReference>
<dbReference type="Pfam" id="PF12698">
    <property type="entry name" value="ABC2_membrane_3"/>
    <property type="match status" value="1"/>
</dbReference>
<comment type="subcellular location">
    <subcellularLocation>
        <location evidence="1">Membrane</location>
        <topology evidence="1">Multi-pass membrane protein</topology>
    </subcellularLocation>
</comment>
<dbReference type="Gene3D" id="3.40.50.300">
    <property type="entry name" value="P-loop containing nucleotide triphosphate hydrolases"/>
    <property type="match status" value="1"/>
</dbReference>
<evidence type="ECO:0000256" key="3">
    <source>
        <dbReference type="ARBA" id="ARBA00022741"/>
    </source>
</evidence>
<dbReference type="PANTHER" id="PTHR43038:SF2">
    <property type="entry name" value="RH61964P"/>
    <property type="match status" value="1"/>
</dbReference>
<dbReference type="CDD" id="cd03230">
    <property type="entry name" value="ABC_DR_subfamily_A"/>
    <property type="match status" value="1"/>
</dbReference>
<evidence type="ECO:0000256" key="2">
    <source>
        <dbReference type="ARBA" id="ARBA00022692"/>
    </source>
</evidence>
<dbReference type="EMBL" id="GARF01000045">
    <property type="protein sequence ID" value="JAC88903.1"/>
    <property type="molecule type" value="mRNA"/>
</dbReference>
<feature type="transmembrane region" description="Helical" evidence="7">
    <location>
        <begin position="520"/>
        <end position="540"/>
    </location>
</feature>
<dbReference type="SMART" id="SM00382">
    <property type="entry name" value="AAA"/>
    <property type="match status" value="1"/>
</dbReference>
<keyword evidence="5 7" id="KW-1133">Transmembrane helix</keyword>
<dbReference type="PROSITE" id="PS51012">
    <property type="entry name" value="ABC_TM2"/>
    <property type="match status" value="1"/>
</dbReference>
<dbReference type="SUPFAM" id="SSF52540">
    <property type="entry name" value="P-loop containing nucleoside triphosphate hydrolases"/>
    <property type="match status" value="1"/>
</dbReference>
<proteinExistence type="evidence at transcript level"/>
<protein>
    <submittedName>
        <fullName evidence="10">Putative ABCH protein</fullName>
    </submittedName>
</protein>
<feature type="domain" description="ABC transporter" evidence="8">
    <location>
        <begin position="11"/>
        <end position="241"/>
    </location>
</feature>
<evidence type="ECO:0000259" key="8">
    <source>
        <dbReference type="PROSITE" id="PS50893"/>
    </source>
</evidence>
<reference evidence="10" key="1">
    <citation type="journal article" date="2014" name="Proc. R. Soc. B">
        <title>Independently recruited oxidases from the glucose-methanol-choline oxidoreductase family enabled chemical defences in leaf beetle larvae (subtribe Chrysomelina) to evolve.</title>
        <authorList>
            <person name="Rahfeld P."/>
            <person name="Kirsch R."/>
            <person name="Kugel S."/>
            <person name="Wielsch N."/>
            <person name="Stock M."/>
            <person name="Groth M."/>
            <person name="Boland W."/>
            <person name="Burse A."/>
        </authorList>
    </citation>
    <scope>NUCLEOTIDE SEQUENCE</scope>
</reference>
<dbReference type="GO" id="GO:0140359">
    <property type="term" value="F:ABC-type transporter activity"/>
    <property type="evidence" value="ECO:0007669"/>
    <property type="project" value="InterPro"/>
</dbReference>
<evidence type="ECO:0000256" key="5">
    <source>
        <dbReference type="ARBA" id="ARBA00022989"/>
    </source>
</evidence>
<keyword evidence="2 7" id="KW-0812">Transmembrane</keyword>
<evidence type="ECO:0000256" key="6">
    <source>
        <dbReference type="ARBA" id="ARBA00023136"/>
    </source>
</evidence>
<evidence type="ECO:0000256" key="7">
    <source>
        <dbReference type="SAM" id="Phobius"/>
    </source>
</evidence>
<accession>A0A0U9HSE9</accession>
<dbReference type="PANTHER" id="PTHR43038">
    <property type="entry name" value="ATP-BINDING CASSETTE, SUB-FAMILY H, MEMBER 1"/>
    <property type="match status" value="1"/>
</dbReference>
<dbReference type="GO" id="GO:0016020">
    <property type="term" value="C:membrane"/>
    <property type="evidence" value="ECO:0007669"/>
    <property type="project" value="UniProtKB-SubCell"/>
</dbReference>